<dbReference type="SUPFAM" id="SSF141868">
    <property type="entry name" value="EAL domain-like"/>
    <property type="match status" value="1"/>
</dbReference>
<accession>A0AAW9NK08</accession>
<feature type="chain" id="PRO_5044027089" evidence="2">
    <location>
        <begin position="24"/>
        <end position="819"/>
    </location>
</feature>
<name>A0AAW9NK08_9BACL</name>
<feature type="domain" description="EAL" evidence="3">
    <location>
        <begin position="575"/>
        <end position="819"/>
    </location>
</feature>
<feature type="signal peptide" evidence="2">
    <location>
        <begin position="1"/>
        <end position="23"/>
    </location>
</feature>
<dbReference type="NCBIfam" id="TIGR00254">
    <property type="entry name" value="GGDEF"/>
    <property type="match status" value="1"/>
</dbReference>
<evidence type="ECO:0000259" key="4">
    <source>
        <dbReference type="PROSITE" id="PS50887"/>
    </source>
</evidence>
<dbReference type="InterPro" id="IPR000160">
    <property type="entry name" value="GGDEF_dom"/>
</dbReference>
<protein>
    <submittedName>
        <fullName evidence="5">ABC transporter substrate binding protein</fullName>
    </submittedName>
</protein>
<dbReference type="GO" id="GO:0071111">
    <property type="term" value="F:cyclic-guanylate-specific phosphodiesterase activity"/>
    <property type="evidence" value="ECO:0007669"/>
    <property type="project" value="InterPro"/>
</dbReference>
<dbReference type="InterPro" id="IPR043128">
    <property type="entry name" value="Rev_trsase/Diguanyl_cyclase"/>
</dbReference>
<evidence type="ECO:0000259" key="3">
    <source>
        <dbReference type="PROSITE" id="PS50883"/>
    </source>
</evidence>
<dbReference type="SUPFAM" id="SSF55073">
    <property type="entry name" value="Nucleotide cyclase"/>
    <property type="match status" value="1"/>
</dbReference>
<dbReference type="SMART" id="SM00267">
    <property type="entry name" value="GGDEF"/>
    <property type="match status" value="1"/>
</dbReference>
<sequence>MRIYFIVCTFMMSLLFPLHTVHATPSEENYRILFISSYSYSWGSIPHQIDGILNSLNAEQYTVNYEFMDTKNTKYSADYAEFYQFLKYKLNDRLPYDGVIVGDDAALQFMMLYKDELFPDTPIVFEGIDNIESAKKAAQAPYITGVIEKVNYEANIKLAHSLFPTAEKLVLISDNTENGIGITEQLKEANDLFGQYDVEHLNTSHYTKEQFIERLTQLNTNSIVFGISIGQQKDGLIYSEDERYTLVRKYAQAPFFSITQAGVGSGMLGGYIIDHQKCGFLAGEMMRSILENNIVPPIELDTPSTYLFDYKVMEKYNIASSKLPIDADIMNEPEHFLQKYALWIINILVLCLALATVAYFVRRKASEQLKIAYNQLVMTEADLKVQFESNKKHIEALKIQEKQIRFQATHDDLTNLPNRRATTAHLKTLLLERTPFTVLLVDLDNFKEINDTYGHFSGDMLLSILAKRFLTMAEENDHIYISRFGGDEFLIIINGHITPSDNRIRRVREAFVTPIIYDDSQYDIRVSIGIAHNTNADSVDSLLANADLALHEAKQTGKNKDVYYSPEMRTALRQTQEIKHILHTACEEDGFYLLFQPQIDVATEKVYCYEALLRLKNDALSPAQFIPIAEESELMITIGRIVATKAVEQLVSWREAGIALVPIALNFSPKQINDKDYATFLKQLLDKHHLQANLIEIEFTESILINNDEEATKLFQNFLAAGIQLALDDFGTGYSSIRYLTFIPVNKIKLDKSFVDIFLQDGKESFIENIIRLAHSLNKKIIVEGVEEEAQYLKLKHSNCDYIQGYYFSKPIRGDQVQH</sequence>
<dbReference type="Pfam" id="PF00990">
    <property type="entry name" value="GGDEF"/>
    <property type="match status" value="1"/>
</dbReference>
<keyword evidence="1" id="KW-0472">Membrane</keyword>
<dbReference type="InterPro" id="IPR035919">
    <property type="entry name" value="EAL_sf"/>
</dbReference>
<dbReference type="CDD" id="cd01948">
    <property type="entry name" value="EAL"/>
    <property type="match status" value="1"/>
</dbReference>
<dbReference type="AlphaFoldDB" id="A0AAW9NK08"/>
<feature type="domain" description="GGDEF" evidence="4">
    <location>
        <begin position="434"/>
        <end position="566"/>
    </location>
</feature>
<dbReference type="Pfam" id="PF04392">
    <property type="entry name" value="ABC_sub_bind"/>
    <property type="match status" value="1"/>
</dbReference>
<evidence type="ECO:0000313" key="5">
    <source>
        <dbReference type="EMBL" id="MEC1179044.1"/>
    </source>
</evidence>
<dbReference type="PANTHER" id="PTHR33121:SF70">
    <property type="entry name" value="SIGNALING PROTEIN YKOW"/>
    <property type="match status" value="1"/>
</dbReference>
<dbReference type="InterPro" id="IPR050706">
    <property type="entry name" value="Cyclic-di-GMP_PDE-like"/>
</dbReference>
<evidence type="ECO:0000256" key="2">
    <source>
        <dbReference type="SAM" id="SignalP"/>
    </source>
</evidence>
<dbReference type="CDD" id="cd01949">
    <property type="entry name" value="GGDEF"/>
    <property type="match status" value="1"/>
</dbReference>
<evidence type="ECO:0000313" key="6">
    <source>
        <dbReference type="Proteomes" id="UP001344888"/>
    </source>
</evidence>
<dbReference type="Proteomes" id="UP001344888">
    <property type="component" value="Unassembled WGS sequence"/>
</dbReference>
<proteinExistence type="predicted"/>
<dbReference type="InterPro" id="IPR007487">
    <property type="entry name" value="ABC_transpt-TYRBP-like"/>
</dbReference>
<keyword evidence="1" id="KW-0812">Transmembrane</keyword>
<feature type="transmembrane region" description="Helical" evidence="1">
    <location>
        <begin position="340"/>
        <end position="361"/>
    </location>
</feature>
<dbReference type="Gene3D" id="3.40.50.2300">
    <property type="match status" value="2"/>
</dbReference>
<gene>
    <name evidence="5" type="ORF">P9B03_11165</name>
</gene>
<dbReference type="PROSITE" id="PS50887">
    <property type="entry name" value="GGDEF"/>
    <property type="match status" value="1"/>
</dbReference>
<dbReference type="EMBL" id="JARSFG010000015">
    <property type="protein sequence ID" value="MEC1179044.1"/>
    <property type="molecule type" value="Genomic_DNA"/>
</dbReference>
<comment type="caution">
    <text evidence="5">The sequence shown here is derived from an EMBL/GenBank/DDBJ whole genome shotgun (WGS) entry which is preliminary data.</text>
</comment>
<keyword evidence="2" id="KW-0732">Signal</keyword>
<dbReference type="PANTHER" id="PTHR33121">
    <property type="entry name" value="CYCLIC DI-GMP PHOSPHODIESTERASE PDEF"/>
    <property type="match status" value="1"/>
</dbReference>
<organism evidence="5 6">
    <name type="scientific">Metasolibacillus meyeri</name>
    <dbReference type="NCBI Taxonomy" id="1071052"/>
    <lineage>
        <taxon>Bacteria</taxon>
        <taxon>Bacillati</taxon>
        <taxon>Bacillota</taxon>
        <taxon>Bacilli</taxon>
        <taxon>Bacillales</taxon>
        <taxon>Caryophanaceae</taxon>
        <taxon>Metasolibacillus</taxon>
    </lineage>
</organism>
<dbReference type="Gene3D" id="3.20.20.450">
    <property type="entry name" value="EAL domain"/>
    <property type="match status" value="1"/>
</dbReference>
<dbReference type="InterPro" id="IPR001633">
    <property type="entry name" value="EAL_dom"/>
</dbReference>
<dbReference type="InterPro" id="IPR029787">
    <property type="entry name" value="Nucleotide_cyclase"/>
</dbReference>
<dbReference type="Pfam" id="PF00563">
    <property type="entry name" value="EAL"/>
    <property type="match status" value="1"/>
</dbReference>
<evidence type="ECO:0000256" key="1">
    <source>
        <dbReference type="SAM" id="Phobius"/>
    </source>
</evidence>
<keyword evidence="1" id="KW-1133">Transmembrane helix</keyword>
<dbReference type="RefSeq" id="WP_326123541.1">
    <property type="nucleotide sequence ID" value="NZ_JARSFG010000015.1"/>
</dbReference>
<dbReference type="Gene3D" id="3.30.70.270">
    <property type="match status" value="1"/>
</dbReference>
<reference evidence="5 6" key="1">
    <citation type="submission" date="2023-03" db="EMBL/GenBank/DDBJ databases">
        <title>Bacillus Genome Sequencing.</title>
        <authorList>
            <person name="Dunlap C."/>
        </authorList>
    </citation>
    <scope>NUCLEOTIDE SEQUENCE [LARGE SCALE GENOMIC DNA]</scope>
    <source>
        <strain evidence="5 6">B-59205</strain>
    </source>
</reference>
<dbReference type="PROSITE" id="PS50883">
    <property type="entry name" value="EAL"/>
    <property type="match status" value="1"/>
</dbReference>
<dbReference type="SMART" id="SM00052">
    <property type="entry name" value="EAL"/>
    <property type="match status" value="1"/>
</dbReference>
<keyword evidence="6" id="KW-1185">Reference proteome</keyword>